<feature type="chain" id="PRO_5028938631" evidence="1">
    <location>
        <begin position="23"/>
        <end position="85"/>
    </location>
</feature>
<dbReference type="SUPFAM" id="SSF47473">
    <property type="entry name" value="EF-hand"/>
    <property type="match status" value="1"/>
</dbReference>
<sequence>MFSKMTVTTLTLALGLPGVVLAEAGAKMDADGDGMVTTSEFEQAYPEADPNTFAAIDANGDGALSAEEIEVAKADGTLPEMDSEG</sequence>
<dbReference type="Pfam" id="PF13202">
    <property type="entry name" value="EF-hand_5"/>
    <property type="match status" value="2"/>
</dbReference>
<keyword evidence="1" id="KW-0732">Signal</keyword>
<feature type="signal peptide" evidence="1">
    <location>
        <begin position="1"/>
        <end position="22"/>
    </location>
</feature>
<evidence type="ECO:0000256" key="1">
    <source>
        <dbReference type="SAM" id="SignalP"/>
    </source>
</evidence>
<proteinExistence type="predicted"/>
<reference evidence="3 4" key="1">
    <citation type="submission" date="2019-06" db="EMBL/GenBank/DDBJ databases">
        <title>Enrichment of Autotrophic Halophilic Microorganisms from Red Sea Brine Pool Using Microbial Electrosynthesis System.</title>
        <authorList>
            <person name="Alqahtani M.F."/>
            <person name="Bajracharya S."/>
            <person name="Katuri K.P."/>
            <person name="Ali M."/>
            <person name="Saikaly P.E."/>
        </authorList>
    </citation>
    <scope>NUCLEOTIDE SEQUENCE [LARGE SCALE GENOMIC DNA]</scope>
    <source>
        <strain evidence="3">MES6</strain>
    </source>
</reference>
<dbReference type="InterPro" id="IPR002048">
    <property type="entry name" value="EF_hand_dom"/>
</dbReference>
<evidence type="ECO:0000259" key="2">
    <source>
        <dbReference type="PROSITE" id="PS50222"/>
    </source>
</evidence>
<protein>
    <submittedName>
        <fullName evidence="3">EF-hand domain-containing protein</fullName>
    </submittedName>
</protein>
<dbReference type="PROSITE" id="PS50222">
    <property type="entry name" value="EF_HAND_2"/>
    <property type="match status" value="1"/>
</dbReference>
<gene>
    <name evidence="3" type="ORF">FH759_00065</name>
</gene>
<name>A0A7C9H9H2_9RHOB</name>
<accession>A0A7C9H9H2</accession>
<organism evidence="3 4">
    <name type="scientific">Sediminimonas qiaohouensis</name>
    <dbReference type="NCBI Taxonomy" id="552061"/>
    <lineage>
        <taxon>Bacteria</taxon>
        <taxon>Pseudomonadati</taxon>
        <taxon>Pseudomonadota</taxon>
        <taxon>Alphaproteobacteria</taxon>
        <taxon>Rhodobacterales</taxon>
        <taxon>Roseobacteraceae</taxon>
        <taxon>Sediminimonas</taxon>
    </lineage>
</organism>
<dbReference type="AlphaFoldDB" id="A0A7C9H9H2"/>
<evidence type="ECO:0000313" key="4">
    <source>
        <dbReference type="Proteomes" id="UP000483078"/>
    </source>
</evidence>
<dbReference type="RefSeq" id="WP_273247506.1">
    <property type="nucleotide sequence ID" value="NZ_VENJ01000001.1"/>
</dbReference>
<feature type="domain" description="EF-hand" evidence="2">
    <location>
        <begin position="26"/>
        <end position="51"/>
    </location>
</feature>
<dbReference type="InterPro" id="IPR018247">
    <property type="entry name" value="EF_Hand_1_Ca_BS"/>
</dbReference>
<dbReference type="Gene3D" id="1.10.238.10">
    <property type="entry name" value="EF-hand"/>
    <property type="match status" value="1"/>
</dbReference>
<dbReference type="EMBL" id="VENJ01000001">
    <property type="protein sequence ID" value="MTJ03070.1"/>
    <property type="molecule type" value="Genomic_DNA"/>
</dbReference>
<comment type="caution">
    <text evidence="3">The sequence shown here is derived from an EMBL/GenBank/DDBJ whole genome shotgun (WGS) entry which is preliminary data.</text>
</comment>
<dbReference type="InterPro" id="IPR011992">
    <property type="entry name" value="EF-hand-dom_pair"/>
</dbReference>
<evidence type="ECO:0000313" key="3">
    <source>
        <dbReference type="EMBL" id="MTJ03070.1"/>
    </source>
</evidence>
<dbReference type="GO" id="GO:0005509">
    <property type="term" value="F:calcium ion binding"/>
    <property type="evidence" value="ECO:0007669"/>
    <property type="project" value="InterPro"/>
</dbReference>
<dbReference type="PROSITE" id="PS00018">
    <property type="entry name" value="EF_HAND_1"/>
    <property type="match status" value="2"/>
</dbReference>
<dbReference type="Proteomes" id="UP000483078">
    <property type="component" value="Unassembled WGS sequence"/>
</dbReference>